<evidence type="ECO:0000313" key="1">
    <source>
        <dbReference type="EMBL" id="KAK0148570.1"/>
    </source>
</evidence>
<proteinExistence type="predicted"/>
<protein>
    <submittedName>
        <fullName evidence="1">Uncharacterized protein</fullName>
    </submittedName>
</protein>
<dbReference type="AlphaFoldDB" id="A0AA47MYL0"/>
<dbReference type="Proteomes" id="UP001174136">
    <property type="component" value="Unassembled WGS sequence"/>
</dbReference>
<comment type="caution">
    <text evidence="1">The sequence shown here is derived from an EMBL/GenBank/DDBJ whole genome shotgun (WGS) entry which is preliminary data.</text>
</comment>
<gene>
    <name evidence="1" type="ORF">N1851_011093</name>
</gene>
<dbReference type="EMBL" id="JAOPHQ010002010">
    <property type="protein sequence ID" value="KAK0148570.1"/>
    <property type="molecule type" value="Genomic_DNA"/>
</dbReference>
<sequence>MWPEAQILRVFYRCTIESLLTAGCFTTTWYGSCTSKALGRVVRMAQHITGCAVYTQRCLRKDPAHPHNSLFSLLPSRSSFSLSRSFSFSLSRSFSLLSSRALRASANLRARSSSSAARLATSSC</sequence>
<accession>A0AA47MYL0</accession>
<reference evidence="1" key="1">
    <citation type="journal article" date="2023" name="Front. Mar. Sci.">
        <title>A new Merluccius polli reference genome to investigate the effects of global change in West African waters.</title>
        <authorList>
            <person name="Mateo J.L."/>
            <person name="Blanco-Fernandez C."/>
            <person name="Garcia-Vazquez E."/>
            <person name="Machado-Schiaffino G."/>
        </authorList>
    </citation>
    <scope>NUCLEOTIDE SEQUENCE</scope>
    <source>
        <strain evidence="1">C29</strain>
        <tissue evidence="1">Fin</tissue>
    </source>
</reference>
<organism evidence="1 2">
    <name type="scientific">Merluccius polli</name>
    <name type="common">Benguela hake</name>
    <name type="synonym">Merluccius cadenati</name>
    <dbReference type="NCBI Taxonomy" id="89951"/>
    <lineage>
        <taxon>Eukaryota</taxon>
        <taxon>Metazoa</taxon>
        <taxon>Chordata</taxon>
        <taxon>Craniata</taxon>
        <taxon>Vertebrata</taxon>
        <taxon>Euteleostomi</taxon>
        <taxon>Actinopterygii</taxon>
        <taxon>Neopterygii</taxon>
        <taxon>Teleostei</taxon>
        <taxon>Neoteleostei</taxon>
        <taxon>Acanthomorphata</taxon>
        <taxon>Zeiogadaria</taxon>
        <taxon>Gadariae</taxon>
        <taxon>Gadiformes</taxon>
        <taxon>Gadoidei</taxon>
        <taxon>Merlucciidae</taxon>
        <taxon>Merluccius</taxon>
    </lineage>
</organism>
<keyword evidence="2" id="KW-1185">Reference proteome</keyword>
<name>A0AA47MYL0_MERPO</name>
<evidence type="ECO:0000313" key="2">
    <source>
        <dbReference type="Proteomes" id="UP001174136"/>
    </source>
</evidence>